<dbReference type="AlphaFoldDB" id="A0A2X2V8A1"/>
<dbReference type="NCBIfam" id="NF047595">
    <property type="entry name" value="IS66_ISRel24_TnpA"/>
    <property type="match status" value="1"/>
</dbReference>
<dbReference type="SUPFAM" id="SSF48295">
    <property type="entry name" value="TrpR-like"/>
    <property type="match status" value="1"/>
</dbReference>
<dbReference type="GO" id="GO:0004803">
    <property type="term" value="F:transposase activity"/>
    <property type="evidence" value="ECO:0007669"/>
    <property type="project" value="InterPro"/>
</dbReference>
<dbReference type="SUPFAM" id="SSF46689">
    <property type="entry name" value="Homeodomain-like"/>
    <property type="match status" value="1"/>
</dbReference>
<feature type="domain" description="HTH IS408-type" evidence="2">
    <location>
        <begin position="23"/>
        <end position="105"/>
    </location>
</feature>
<dbReference type="NCBIfam" id="NF038385">
    <property type="entry name" value="IS66_access_TnpA"/>
    <property type="match status" value="1"/>
</dbReference>
<comment type="similarity">
    <text evidence="1">Belongs to the transposase 8 family.</text>
</comment>
<dbReference type="GO" id="GO:0043565">
    <property type="term" value="F:sequence-specific DNA binding"/>
    <property type="evidence" value="ECO:0007669"/>
    <property type="project" value="InterPro"/>
</dbReference>
<evidence type="ECO:0000256" key="1">
    <source>
        <dbReference type="ARBA" id="ARBA00009964"/>
    </source>
</evidence>
<dbReference type="EMBL" id="UAVU01000003">
    <property type="protein sequence ID" value="SQA97929.1"/>
    <property type="molecule type" value="Genomic_DNA"/>
</dbReference>
<dbReference type="InterPro" id="IPR002514">
    <property type="entry name" value="Transposase_8"/>
</dbReference>
<organism evidence="3 4">
    <name type="scientific">Cedecea neteri</name>
    <dbReference type="NCBI Taxonomy" id="158822"/>
    <lineage>
        <taxon>Bacteria</taxon>
        <taxon>Pseudomonadati</taxon>
        <taxon>Pseudomonadota</taxon>
        <taxon>Gammaproteobacteria</taxon>
        <taxon>Enterobacterales</taxon>
        <taxon>Enterobacteriaceae</taxon>
        <taxon>Cedecea</taxon>
    </lineage>
</organism>
<proteinExistence type="inferred from homology"/>
<dbReference type="GO" id="GO:0006352">
    <property type="term" value="P:DNA-templated transcription initiation"/>
    <property type="evidence" value="ECO:0007669"/>
    <property type="project" value="InterPro"/>
</dbReference>
<evidence type="ECO:0000313" key="3">
    <source>
        <dbReference type="EMBL" id="SQA97929.1"/>
    </source>
</evidence>
<dbReference type="InterPro" id="IPR010921">
    <property type="entry name" value="Trp_repressor/repl_initiator"/>
</dbReference>
<reference evidence="3 4" key="1">
    <citation type="submission" date="2018-06" db="EMBL/GenBank/DDBJ databases">
        <authorList>
            <consortium name="Pathogen Informatics"/>
            <person name="Doyle S."/>
        </authorList>
    </citation>
    <scope>NUCLEOTIDE SEQUENCE [LARGE SCALE GENOMIC DNA]</scope>
    <source>
        <strain evidence="3 4">NCTC12120</strain>
    </source>
</reference>
<evidence type="ECO:0000259" key="2">
    <source>
        <dbReference type="PROSITE" id="PS50532"/>
    </source>
</evidence>
<gene>
    <name evidence="3" type="ORF">NCTC12120_01777</name>
</gene>
<dbReference type="InterPro" id="IPR013249">
    <property type="entry name" value="RNA_pol_sigma70_r4_t2"/>
</dbReference>
<dbReference type="Gene3D" id="1.10.10.60">
    <property type="entry name" value="Homeodomain-like"/>
    <property type="match status" value="1"/>
</dbReference>
<dbReference type="InterPro" id="IPR009057">
    <property type="entry name" value="Homeodomain-like_sf"/>
</dbReference>
<name>A0A2X2V8A1_9ENTR</name>
<dbReference type="InterPro" id="IPR017895">
    <property type="entry name" value="HTH_IS408/IS1162_type"/>
</dbReference>
<dbReference type="Pfam" id="PF01527">
    <property type="entry name" value="HTH_Tnp_1"/>
    <property type="match status" value="1"/>
</dbReference>
<dbReference type="PROSITE" id="PS50532">
    <property type="entry name" value="HTH_IS408"/>
    <property type="match status" value="1"/>
</dbReference>
<dbReference type="Pfam" id="PF08281">
    <property type="entry name" value="Sigma70_r4_2"/>
    <property type="match status" value="1"/>
</dbReference>
<protein>
    <submittedName>
        <fullName evidence="3">Transposase</fullName>
    </submittedName>
</protein>
<dbReference type="Proteomes" id="UP000251197">
    <property type="component" value="Unassembled WGS sequence"/>
</dbReference>
<dbReference type="GO" id="GO:0016987">
    <property type="term" value="F:sigma factor activity"/>
    <property type="evidence" value="ECO:0007669"/>
    <property type="project" value="InterPro"/>
</dbReference>
<accession>A0A2X2V8A1</accession>
<evidence type="ECO:0000313" key="4">
    <source>
        <dbReference type="Proteomes" id="UP000251197"/>
    </source>
</evidence>
<sequence>MDTFANMDTTVDKNTPYNRRPWIFTALSLRFNEALTYREIAEQLNISSSSVHKMFTRFRRTGINWPLPEEYTPERLEEELYAFNLQTNLPVKKRRPDWPLEFKIRMAELTLQPDACVAQIAREHGINDNLLFNWRNLHRQGLLDPANRATLIPVTMEPVVPPPRQNGVVLTDMPPVISCRLTLPGGSLNLTGPLTPELLRALIIELRDGES</sequence>
<dbReference type="GO" id="GO:0006313">
    <property type="term" value="P:DNA transposition"/>
    <property type="evidence" value="ECO:0007669"/>
    <property type="project" value="InterPro"/>
</dbReference>